<dbReference type="AlphaFoldDB" id="A0A1I0FPK7"/>
<gene>
    <name evidence="1" type="ORF">SAMN04489758_12120</name>
</gene>
<keyword evidence="2" id="KW-1185">Reference proteome</keyword>
<reference evidence="2" key="1">
    <citation type="submission" date="2016-10" db="EMBL/GenBank/DDBJ databases">
        <authorList>
            <person name="Varghese N."/>
            <person name="Submissions S."/>
        </authorList>
    </citation>
    <scope>NUCLEOTIDE SEQUENCE [LARGE SCALE GENOMIC DNA]</scope>
    <source>
        <strain evidence="2">DSM 1551</strain>
    </source>
</reference>
<dbReference type="RefSeq" id="WP_092354454.1">
    <property type="nucleotide sequence ID" value="NZ_CAJTPY010000049.1"/>
</dbReference>
<proteinExistence type="predicted"/>
<sequence>MAIFKSWFIDLEPFENRVPSTWKNGVLGDFVEIKCGQSPRPIQKYLSNCGLHWLKISNAIGISSPFISEIKDVPISSV</sequence>
<evidence type="ECO:0000313" key="2">
    <source>
        <dbReference type="Proteomes" id="UP000198558"/>
    </source>
</evidence>
<name>A0A1I0FPK7_9FIRM</name>
<protein>
    <submittedName>
        <fullName evidence="1">Uncharacterized protein</fullName>
    </submittedName>
</protein>
<dbReference type="GeneID" id="78288705"/>
<dbReference type="OrthoDB" id="9811611at2"/>
<organism evidence="1 2">
    <name type="scientific">Thomasclavelia cocleata</name>
    <dbReference type="NCBI Taxonomy" id="69824"/>
    <lineage>
        <taxon>Bacteria</taxon>
        <taxon>Bacillati</taxon>
        <taxon>Bacillota</taxon>
        <taxon>Erysipelotrichia</taxon>
        <taxon>Erysipelotrichales</taxon>
        <taxon>Coprobacillaceae</taxon>
        <taxon>Thomasclavelia</taxon>
    </lineage>
</organism>
<dbReference type="Proteomes" id="UP000198558">
    <property type="component" value="Unassembled WGS sequence"/>
</dbReference>
<dbReference type="EMBL" id="FOIN01000021">
    <property type="protein sequence ID" value="SET60208.1"/>
    <property type="molecule type" value="Genomic_DNA"/>
</dbReference>
<evidence type="ECO:0000313" key="1">
    <source>
        <dbReference type="EMBL" id="SET60208.1"/>
    </source>
</evidence>
<accession>A0A1I0FPK7</accession>